<dbReference type="InterPro" id="IPR024949">
    <property type="entry name" value="Bet_v_I_allergen"/>
</dbReference>
<evidence type="ECO:0000256" key="2">
    <source>
        <dbReference type="ARBA" id="ARBA00022821"/>
    </source>
</evidence>
<dbReference type="GO" id="GO:0005737">
    <property type="term" value="C:cytoplasm"/>
    <property type="evidence" value="ECO:0007669"/>
    <property type="project" value="TreeGrafter"/>
</dbReference>
<keyword evidence="2" id="KW-0611">Plant defense</keyword>
<evidence type="ECO:0000313" key="5">
    <source>
        <dbReference type="EMBL" id="KAJ8749657.1"/>
    </source>
</evidence>
<dbReference type="AlphaFoldDB" id="A0AAV8SBY4"/>
<dbReference type="PANTHER" id="PTHR31213:SF157">
    <property type="entry name" value="MAJOR ALLERGEN MAL D 1-LIKE"/>
    <property type="match status" value="1"/>
</dbReference>
<dbReference type="InterPro" id="IPR050279">
    <property type="entry name" value="Plant_def-hormone_signal"/>
</dbReference>
<comment type="similarity">
    <text evidence="1">Belongs to the BetVI family.</text>
</comment>
<dbReference type="GO" id="GO:0010427">
    <property type="term" value="F:abscisic acid binding"/>
    <property type="evidence" value="ECO:0007669"/>
    <property type="project" value="InterPro"/>
</dbReference>
<dbReference type="EMBL" id="JAIWQS010000012">
    <property type="protein sequence ID" value="KAJ8749657.1"/>
    <property type="molecule type" value="Genomic_DNA"/>
</dbReference>
<dbReference type="PANTHER" id="PTHR31213">
    <property type="entry name" value="OS08G0374000 PROTEIN-RELATED"/>
    <property type="match status" value="1"/>
</dbReference>
<evidence type="ECO:0000256" key="1">
    <source>
        <dbReference type="ARBA" id="ARBA00009744"/>
    </source>
</evidence>
<evidence type="ECO:0000259" key="4">
    <source>
        <dbReference type="Pfam" id="PF00407"/>
    </source>
</evidence>
<dbReference type="Proteomes" id="UP001159364">
    <property type="component" value="Linkage Group LG12"/>
</dbReference>
<comment type="caution">
    <text evidence="5">The sequence shown here is derived from an EMBL/GenBank/DDBJ whole genome shotgun (WGS) entry which is preliminary data.</text>
</comment>
<dbReference type="GO" id="GO:0006952">
    <property type="term" value="P:defense response"/>
    <property type="evidence" value="ECO:0007669"/>
    <property type="project" value="UniProtKB-KW"/>
</dbReference>
<dbReference type="GO" id="GO:0009738">
    <property type="term" value="P:abscisic acid-activated signaling pathway"/>
    <property type="evidence" value="ECO:0007669"/>
    <property type="project" value="InterPro"/>
</dbReference>
<dbReference type="PRINTS" id="PR00634">
    <property type="entry name" value="BETALLERGEN"/>
</dbReference>
<keyword evidence="3" id="KW-0568">Pathogenesis-related protein</keyword>
<reference evidence="5 6" key="1">
    <citation type="submission" date="2021-09" db="EMBL/GenBank/DDBJ databases">
        <title>Genomic insights and catalytic innovation underlie evolution of tropane alkaloids biosynthesis.</title>
        <authorList>
            <person name="Wang Y.-J."/>
            <person name="Tian T."/>
            <person name="Huang J.-P."/>
            <person name="Huang S.-X."/>
        </authorList>
    </citation>
    <scope>NUCLEOTIDE SEQUENCE [LARGE SCALE GENOMIC DNA]</scope>
    <source>
        <strain evidence="5">KIB-2018</strain>
        <tissue evidence="5">Leaf</tissue>
    </source>
</reference>
<proteinExistence type="inferred from homology"/>
<dbReference type="Pfam" id="PF00407">
    <property type="entry name" value="Bet_v_1"/>
    <property type="match status" value="1"/>
</dbReference>
<accession>A0AAV8SBY4</accession>
<feature type="domain" description="Bet v I/Major latex protein" evidence="4">
    <location>
        <begin position="6"/>
        <end position="147"/>
    </location>
</feature>
<evidence type="ECO:0000256" key="3">
    <source>
        <dbReference type="ARBA" id="ARBA00023265"/>
    </source>
</evidence>
<dbReference type="InterPro" id="IPR023393">
    <property type="entry name" value="START-like_dom_sf"/>
</dbReference>
<dbReference type="GO" id="GO:0004864">
    <property type="term" value="F:protein phosphatase inhibitor activity"/>
    <property type="evidence" value="ECO:0007669"/>
    <property type="project" value="InterPro"/>
</dbReference>
<evidence type="ECO:0000313" key="6">
    <source>
        <dbReference type="Proteomes" id="UP001159364"/>
    </source>
</evidence>
<dbReference type="FunFam" id="3.30.530.20:FF:000007">
    <property type="entry name" value="Major pollen allergen Bet v 1-A"/>
    <property type="match status" value="1"/>
</dbReference>
<dbReference type="InterPro" id="IPR000916">
    <property type="entry name" value="Bet_v_I/MLP"/>
</dbReference>
<dbReference type="CDD" id="cd07816">
    <property type="entry name" value="Bet_v1-like"/>
    <property type="match status" value="1"/>
</dbReference>
<organism evidence="5 6">
    <name type="scientific">Erythroxylum novogranatense</name>
    <dbReference type="NCBI Taxonomy" id="1862640"/>
    <lineage>
        <taxon>Eukaryota</taxon>
        <taxon>Viridiplantae</taxon>
        <taxon>Streptophyta</taxon>
        <taxon>Embryophyta</taxon>
        <taxon>Tracheophyta</taxon>
        <taxon>Spermatophyta</taxon>
        <taxon>Magnoliopsida</taxon>
        <taxon>eudicotyledons</taxon>
        <taxon>Gunneridae</taxon>
        <taxon>Pentapetalae</taxon>
        <taxon>rosids</taxon>
        <taxon>fabids</taxon>
        <taxon>Malpighiales</taxon>
        <taxon>Erythroxylaceae</taxon>
        <taxon>Erythroxylum</taxon>
    </lineage>
</organism>
<sequence length="152" mass="16842">MGVTTTQEYTSCIPAPRLFKAVVLESEKVLPKAMPEAFKCIEVEGDVRVTKLPEGGEFKYMKHRTDVLDINNYFCKYTLFEGDVLGDKVESVVHEVKYEASGNGCVVKATNHYHPKPGVVLNHEEINAGEAKAMGLYKAVEEYLLANPTVCA</sequence>
<name>A0AAV8SBY4_9ROSI</name>
<dbReference type="GO" id="GO:0005634">
    <property type="term" value="C:nucleus"/>
    <property type="evidence" value="ECO:0007669"/>
    <property type="project" value="TreeGrafter"/>
</dbReference>
<dbReference type="SUPFAM" id="SSF55961">
    <property type="entry name" value="Bet v1-like"/>
    <property type="match status" value="1"/>
</dbReference>
<dbReference type="GO" id="GO:0038023">
    <property type="term" value="F:signaling receptor activity"/>
    <property type="evidence" value="ECO:0007669"/>
    <property type="project" value="InterPro"/>
</dbReference>
<dbReference type="Gene3D" id="3.30.530.20">
    <property type="match status" value="1"/>
</dbReference>
<keyword evidence="6" id="KW-1185">Reference proteome</keyword>
<protein>
    <recommendedName>
        <fullName evidence="4">Bet v I/Major latex protein domain-containing protein</fullName>
    </recommendedName>
</protein>
<gene>
    <name evidence="5" type="ORF">K2173_026306</name>
</gene>